<evidence type="ECO:0000256" key="2">
    <source>
        <dbReference type="ARBA" id="ARBA00023012"/>
    </source>
</evidence>
<keyword evidence="4 9" id="KW-0238">DNA-binding</keyword>
<dbReference type="InterPro" id="IPR011006">
    <property type="entry name" value="CheY-like_superfamily"/>
</dbReference>
<evidence type="ECO:0000256" key="5">
    <source>
        <dbReference type="ARBA" id="ARBA00023163"/>
    </source>
</evidence>
<keyword evidence="1 6" id="KW-0597">Phosphoprotein</keyword>
<dbReference type="AlphaFoldDB" id="A0A2U8H275"/>
<keyword evidence="3" id="KW-0805">Transcription regulation</keyword>
<dbReference type="OrthoDB" id="8874570at2"/>
<evidence type="ECO:0000259" key="8">
    <source>
        <dbReference type="PROSITE" id="PS50110"/>
    </source>
</evidence>
<dbReference type="Pfam" id="PF00196">
    <property type="entry name" value="GerE"/>
    <property type="match status" value="1"/>
</dbReference>
<dbReference type="PRINTS" id="PR00038">
    <property type="entry name" value="HTHLUXR"/>
</dbReference>
<gene>
    <name evidence="9" type="ORF">CEW87_05060</name>
</gene>
<name>A0A2U8H275_9RHOO</name>
<dbReference type="Gene3D" id="3.40.50.2300">
    <property type="match status" value="1"/>
</dbReference>
<evidence type="ECO:0000259" key="7">
    <source>
        <dbReference type="PROSITE" id="PS50043"/>
    </source>
</evidence>
<dbReference type="Proteomes" id="UP000244902">
    <property type="component" value="Chromosome"/>
</dbReference>
<dbReference type="InterPro" id="IPR039420">
    <property type="entry name" value="WalR-like"/>
</dbReference>
<keyword evidence="2" id="KW-0902">Two-component regulatory system</keyword>
<feature type="domain" description="HTH luxR-type" evidence="7">
    <location>
        <begin position="249"/>
        <end position="314"/>
    </location>
</feature>
<dbReference type="PROSITE" id="PS50110">
    <property type="entry name" value="RESPONSE_REGULATORY"/>
    <property type="match status" value="1"/>
</dbReference>
<dbReference type="SMART" id="SM00448">
    <property type="entry name" value="REC"/>
    <property type="match status" value="1"/>
</dbReference>
<dbReference type="GO" id="GO:0005829">
    <property type="term" value="C:cytosol"/>
    <property type="evidence" value="ECO:0007669"/>
    <property type="project" value="TreeGrafter"/>
</dbReference>
<dbReference type="PANTHER" id="PTHR48111">
    <property type="entry name" value="REGULATOR OF RPOS"/>
    <property type="match status" value="1"/>
</dbReference>
<dbReference type="InterPro" id="IPR016032">
    <property type="entry name" value="Sig_transdc_resp-reg_C-effctor"/>
</dbReference>
<evidence type="ECO:0000256" key="1">
    <source>
        <dbReference type="ARBA" id="ARBA00022553"/>
    </source>
</evidence>
<dbReference type="InterPro" id="IPR001789">
    <property type="entry name" value="Sig_transdc_resp-reg_receiver"/>
</dbReference>
<dbReference type="GO" id="GO:0000156">
    <property type="term" value="F:phosphorelay response regulator activity"/>
    <property type="evidence" value="ECO:0007669"/>
    <property type="project" value="TreeGrafter"/>
</dbReference>
<evidence type="ECO:0000256" key="3">
    <source>
        <dbReference type="ARBA" id="ARBA00023015"/>
    </source>
</evidence>
<organism evidence="9 10">
    <name type="scientific">Parazoarcus communis</name>
    <dbReference type="NCBI Taxonomy" id="41977"/>
    <lineage>
        <taxon>Bacteria</taxon>
        <taxon>Pseudomonadati</taxon>
        <taxon>Pseudomonadota</taxon>
        <taxon>Betaproteobacteria</taxon>
        <taxon>Rhodocyclales</taxon>
        <taxon>Zoogloeaceae</taxon>
        <taxon>Parazoarcus</taxon>
    </lineage>
</organism>
<feature type="modified residue" description="4-aspartylphosphate" evidence="6">
    <location>
        <position position="65"/>
    </location>
</feature>
<dbReference type="InterPro" id="IPR036388">
    <property type="entry name" value="WH-like_DNA-bd_sf"/>
</dbReference>
<dbReference type="GO" id="GO:0000976">
    <property type="term" value="F:transcription cis-regulatory region binding"/>
    <property type="evidence" value="ECO:0007669"/>
    <property type="project" value="TreeGrafter"/>
</dbReference>
<dbReference type="Pfam" id="PF00072">
    <property type="entry name" value="Response_reg"/>
    <property type="match status" value="1"/>
</dbReference>
<dbReference type="GO" id="GO:0006355">
    <property type="term" value="P:regulation of DNA-templated transcription"/>
    <property type="evidence" value="ECO:0007669"/>
    <property type="project" value="InterPro"/>
</dbReference>
<feature type="domain" description="Response regulatory" evidence="8">
    <location>
        <begin position="16"/>
        <end position="132"/>
    </location>
</feature>
<proteinExistence type="predicted"/>
<reference evidence="9 10" key="1">
    <citation type="submission" date="2017-06" db="EMBL/GenBank/DDBJ databases">
        <title>Azoarcus sp. TSNA42 complete genome sequence.</title>
        <authorList>
            <person name="Woo J.-H."/>
            <person name="Kim H.-S."/>
        </authorList>
    </citation>
    <scope>NUCLEOTIDE SEQUENCE [LARGE SCALE GENOMIC DNA]</scope>
    <source>
        <strain evidence="9 10">TSNA42</strain>
    </source>
</reference>
<keyword evidence="5" id="KW-0804">Transcription</keyword>
<dbReference type="InterPro" id="IPR000792">
    <property type="entry name" value="Tscrpt_reg_LuxR_C"/>
</dbReference>
<evidence type="ECO:0000313" key="9">
    <source>
        <dbReference type="EMBL" id="AWI78785.1"/>
    </source>
</evidence>
<dbReference type="Gene3D" id="1.10.10.10">
    <property type="entry name" value="Winged helix-like DNA-binding domain superfamily/Winged helix DNA-binding domain"/>
    <property type="match status" value="1"/>
</dbReference>
<dbReference type="PROSITE" id="PS50043">
    <property type="entry name" value="HTH_LUXR_2"/>
    <property type="match status" value="1"/>
</dbReference>
<accession>A0A2U8H275</accession>
<protein>
    <submittedName>
        <fullName evidence="9">DNA-binding response regulator</fullName>
    </submittedName>
</protein>
<dbReference type="CDD" id="cd06170">
    <property type="entry name" value="LuxR_C_like"/>
    <property type="match status" value="1"/>
</dbReference>
<evidence type="ECO:0000313" key="10">
    <source>
        <dbReference type="Proteomes" id="UP000244902"/>
    </source>
</evidence>
<evidence type="ECO:0000256" key="6">
    <source>
        <dbReference type="PROSITE-ProRule" id="PRU00169"/>
    </source>
</evidence>
<dbReference type="RefSeq" id="WP_108971724.1">
    <property type="nucleotide sequence ID" value="NZ_CP022188.1"/>
</dbReference>
<dbReference type="GO" id="GO:0032993">
    <property type="term" value="C:protein-DNA complex"/>
    <property type="evidence" value="ECO:0007669"/>
    <property type="project" value="TreeGrafter"/>
</dbReference>
<dbReference type="SUPFAM" id="SSF46894">
    <property type="entry name" value="C-terminal effector domain of the bipartite response regulators"/>
    <property type="match status" value="1"/>
</dbReference>
<dbReference type="EMBL" id="CP022188">
    <property type="protein sequence ID" value="AWI78785.1"/>
    <property type="molecule type" value="Genomic_DNA"/>
</dbReference>
<dbReference type="PANTHER" id="PTHR48111:SF1">
    <property type="entry name" value="TWO-COMPONENT RESPONSE REGULATOR ORR33"/>
    <property type="match status" value="1"/>
</dbReference>
<dbReference type="SUPFAM" id="SSF52172">
    <property type="entry name" value="CheY-like"/>
    <property type="match status" value="1"/>
</dbReference>
<dbReference type="SMART" id="SM00421">
    <property type="entry name" value="HTH_LUXR"/>
    <property type="match status" value="1"/>
</dbReference>
<dbReference type="CDD" id="cd19920">
    <property type="entry name" value="REC_PA4781-like"/>
    <property type="match status" value="1"/>
</dbReference>
<sequence length="321" mass="34691">MSPSALSAADPAAAGIVLIVDDVPENLALLHDALDEAGYLVLVATNGESAIARARQSLPDVVLLDALMPGMDGFEVARRLKADFATRAIPLIFMTGLTETEHVVAAFAAGGADYVTKPIKPAEVLARIAAHVQNARQMKQARSALDAFGQATVAVRASDGRLVWQTPLARQLIRSWFEPGRSEPSEIAPPRLLDWIMAAELARRERREVPGLVASEGARRLLASFHDQTGDEEWLVVLREENDASAIEALIAAFRLTGREAEVLYWVIRGKTNRDIGDILGTSPRTVHKHLEHVFEKLGVETRTAAASMAMAKIRAASEGA</sequence>
<evidence type="ECO:0000256" key="4">
    <source>
        <dbReference type="ARBA" id="ARBA00023125"/>
    </source>
</evidence>